<dbReference type="Pfam" id="PF07301">
    <property type="entry name" value="DUF1453"/>
    <property type="match status" value="1"/>
</dbReference>
<feature type="transmembrane region" description="Helical" evidence="1">
    <location>
        <begin position="6"/>
        <end position="22"/>
    </location>
</feature>
<organism evidence="2 3">
    <name type="scientific">Paenibacillus filicis</name>
    <dbReference type="NCBI Taxonomy" id="669464"/>
    <lineage>
        <taxon>Bacteria</taxon>
        <taxon>Bacillati</taxon>
        <taxon>Bacillota</taxon>
        <taxon>Bacilli</taxon>
        <taxon>Bacillales</taxon>
        <taxon>Paenibacillaceae</taxon>
        <taxon>Paenibacillus</taxon>
    </lineage>
</organism>
<accession>A0ABU9DWD8</accession>
<sequence>MNTTISLLISLAIFVLIIRGQFRGMQKPMGKSGISLLIPILYISTSLFQLMDPTLHLSQGEVLTALLIGLCVSIPLIAMTNFEVRPNGDTFIKRGRGVLIFLIAVFALRFILVFSIQSIDSGALGFIANLVTLSYIAVWRSASFLKFRKALQQRPAHS</sequence>
<reference evidence="2 3" key="1">
    <citation type="submission" date="2024-04" db="EMBL/GenBank/DDBJ databases">
        <title>draft genome sequnece of Paenibacillus filicis.</title>
        <authorList>
            <person name="Kim D.-U."/>
        </authorList>
    </citation>
    <scope>NUCLEOTIDE SEQUENCE [LARGE SCALE GENOMIC DNA]</scope>
    <source>
        <strain evidence="2 3">KACC14197</strain>
    </source>
</reference>
<dbReference type="RefSeq" id="WP_341419551.1">
    <property type="nucleotide sequence ID" value="NZ_JBBPCC010000030.1"/>
</dbReference>
<evidence type="ECO:0000313" key="2">
    <source>
        <dbReference type="EMBL" id="MEK8132417.1"/>
    </source>
</evidence>
<dbReference type="InterPro" id="IPR031306">
    <property type="entry name" value="CcdC"/>
</dbReference>
<feature type="transmembrane region" description="Helical" evidence="1">
    <location>
        <begin position="122"/>
        <end position="139"/>
    </location>
</feature>
<dbReference type="Proteomes" id="UP001469365">
    <property type="component" value="Unassembled WGS sequence"/>
</dbReference>
<keyword evidence="3" id="KW-1185">Reference proteome</keyword>
<gene>
    <name evidence="2" type="ORF">WMW72_31435</name>
</gene>
<keyword evidence="1" id="KW-1133">Transmembrane helix</keyword>
<comment type="caution">
    <text evidence="2">The sequence shown here is derived from an EMBL/GenBank/DDBJ whole genome shotgun (WGS) entry which is preliminary data.</text>
</comment>
<dbReference type="InterPro" id="IPR058247">
    <property type="entry name" value="DUF1453"/>
</dbReference>
<feature type="transmembrane region" description="Helical" evidence="1">
    <location>
        <begin position="63"/>
        <end position="84"/>
    </location>
</feature>
<proteinExistence type="predicted"/>
<feature type="transmembrane region" description="Helical" evidence="1">
    <location>
        <begin position="96"/>
        <end position="116"/>
    </location>
</feature>
<name>A0ABU9DWD8_9BACL</name>
<feature type="transmembrane region" description="Helical" evidence="1">
    <location>
        <begin position="34"/>
        <end position="51"/>
    </location>
</feature>
<dbReference type="PANTHER" id="PTHR39164:SF1">
    <property type="entry name" value="PROTEIN CCDC"/>
    <property type="match status" value="1"/>
</dbReference>
<protein>
    <submittedName>
        <fullName evidence="2">CcdC protein domain-containing protein</fullName>
    </submittedName>
</protein>
<keyword evidence="1" id="KW-0472">Membrane</keyword>
<evidence type="ECO:0000256" key="1">
    <source>
        <dbReference type="SAM" id="Phobius"/>
    </source>
</evidence>
<keyword evidence="1" id="KW-0812">Transmembrane</keyword>
<evidence type="ECO:0000313" key="3">
    <source>
        <dbReference type="Proteomes" id="UP001469365"/>
    </source>
</evidence>
<dbReference type="PANTHER" id="PTHR39164">
    <property type="entry name" value="PROTEIN CCDC"/>
    <property type="match status" value="1"/>
</dbReference>
<dbReference type="EMBL" id="JBBPCC010000030">
    <property type="protein sequence ID" value="MEK8132417.1"/>
    <property type="molecule type" value="Genomic_DNA"/>
</dbReference>